<gene>
    <name evidence="2" type="ORF">FKW44_013372</name>
</gene>
<evidence type="ECO:0000313" key="3">
    <source>
        <dbReference type="Proteomes" id="UP000595437"/>
    </source>
</evidence>
<name>A0A7T8HKT5_CALRO</name>
<protein>
    <submittedName>
        <fullName evidence="2">Uncharacterized protein</fullName>
    </submittedName>
</protein>
<organism evidence="2 3">
    <name type="scientific">Caligus rogercresseyi</name>
    <name type="common">Sea louse</name>
    <dbReference type="NCBI Taxonomy" id="217165"/>
    <lineage>
        <taxon>Eukaryota</taxon>
        <taxon>Metazoa</taxon>
        <taxon>Ecdysozoa</taxon>
        <taxon>Arthropoda</taxon>
        <taxon>Crustacea</taxon>
        <taxon>Multicrustacea</taxon>
        <taxon>Hexanauplia</taxon>
        <taxon>Copepoda</taxon>
        <taxon>Siphonostomatoida</taxon>
        <taxon>Caligidae</taxon>
        <taxon>Caligus</taxon>
    </lineage>
</organism>
<keyword evidence="1" id="KW-0732">Signal</keyword>
<feature type="signal peptide" evidence="1">
    <location>
        <begin position="1"/>
        <end position="19"/>
    </location>
</feature>
<feature type="chain" id="PRO_5031176750" evidence="1">
    <location>
        <begin position="20"/>
        <end position="233"/>
    </location>
</feature>
<evidence type="ECO:0000256" key="1">
    <source>
        <dbReference type="SAM" id="SignalP"/>
    </source>
</evidence>
<proteinExistence type="predicted"/>
<dbReference type="AlphaFoldDB" id="A0A7T8HKT5"/>
<dbReference type="Proteomes" id="UP000595437">
    <property type="component" value="Chromosome 8"/>
</dbReference>
<dbReference type="EMBL" id="CP045897">
    <property type="protein sequence ID" value="QQP51887.1"/>
    <property type="molecule type" value="Genomic_DNA"/>
</dbReference>
<accession>A0A7T8HKT5</accession>
<feature type="non-terminal residue" evidence="2">
    <location>
        <position position="233"/>
    </location>
</feature>
<dbReference type="OrthoDB" id="10358426at2759"/>
<sequence>MFLLAQLSLALSLSRFADADPSELYEDGDRLCRDTEETVEDIEYDTTIYCYPDYNNTRRICPNSKPQKACHTMYQKKCDISFRPRMKKVRVRICPGEKNEVKLMPSSSSSKDSSPTNVVIDVRPLGRIASKKSPCVKGKRKICVTKYETECSTVRRMRKMIEDYPRCRIQHLRKCNEDNECSRVPSMKCAIEKREVTKVKPETSCRRVPRNFCRKVDCAKEAEKACYYRVQMV</sequence>
<evidence type="ECO:0000313" key="2">
    <source>
        <dbReference type="EMBL" id="QQP51887.1"/>
    </source>
</evidence>
<keyword evidence="3" id="KW-1185">Reference proteome</keyword>
<reference evidence="3" key="1">
    <citation type="submission" date="2021-01" db="EMBL/GenBank/DDBJ databases">
        <title>Caligus Genome Assembly.</title>
        <authorList>
            <person name="Gallardo-Escarate C."/>
        </authorList>
    </citation>
    <scope>NUCLEOTIDE SEQUENCE [LARGE SCALE GENOMIC DNA]</scope>
</reference>